<dbReference type="RefSeq" id="WP_194556836.1">
    <property type="nucleotide sequence ID" value="NZ_JADKMY010000002.1"/>
</dbReference>
<dbReference type="EMBL" id="JADKMY010000002">
    <property type="protein sequence ID" value="MBF4553954.1"/>
    <property type="molecule type" value="Genomic_DNA"/>
</dbReference>
<keyword evidence="1" id="KW-0472">Membrane</keyword>
<comment type="caution">
    <text evidence="2">The sequence shown here is derived from an EMBL/GenBank/DDBJ whole genome shotgun (WGS) entry which is preliminary data.</text>
</comment>
<gene>
    <name evidence="2" type="ORF">IRY30_07665</name>
</gene>
<feature type="transmembrane region" description="Helical" evidence="1">
    <location>
        <begin position="43"/>
        <end position="61"/>
    </location>
</feature>
<evidence type="ECO:0000313" key="3">
    <source>
        <dbReference type="Proteomes" id="UP000635902"/>
    </source>
</evidence>
<evidence type="ECO:0000256" key="1">
    <source>
        <dbReference type="SAM" id="Phobius"/>
    </source>
</evidence>
<keyword evidence="3" id="KW-1185">Reference proteome</keyword>
<evidence type="ECO:0000313" key="2">
    <source>
        <dbReference type="EMBL" id="MBF4553954.1"/>
    </source>
</evidence>
<accession>A0ABR9ZKP1</accession>
<feature type="transmembrane region" description="Helical" evidence="1">
    <location>
        <begin position="20"/>
        <end position="37"/>
    </location>
</feature>
<keyword evidence="1" id="KW-1133">Transmembrane helix</keyword>
<proteinExistence type="predicted"/>
<reference evidence="2 3" key="1">
    <citation type="submission" date="2020-10" db="EMBL/GenBank/DDBJ databases">
        <title>Novel species in genus Corynebacterium.</title>
        <authorList>
            <person name="Zhang G."/>
        </authorList>
    </citation>
    <scope>NUCLEOTIDE SEQUENCE [LARGE SCALE GENOMIC DNA]</scope>
    <source>
        <strain evidence="2 3">DSM 45110</strain>
    </source>
</reference>
<feature type="transmembrane region" description="Helical" evidence="1">
    <location>
        <begin position="93"/>
        <end position="110"/>
    </location>
</feature>
<dbReference type="Proteomes" id="UP000635902">
    <property type="component" value="Unassembled WGS sequence"/>
</dbReference>
<keyword evidence="1" id="KW-0812">Transmembrane</keyword>
<feature type="transmembrane region" description="Helical" evidence="1">
    <location>
        <begin position="116"/>
        <end position="134"/>
    </location>
</feature>
<name>A0ABR9ZKP1_9CORY</name>
<protein>
    <submittedName>
        <fullName evidence="2">Uncharacterized protein</fullName>
    </submittedName>
</protein>
<organism evidence="2 3">
    <name type="scientific">Corynebacterium suicordis DSM 45110</name>
    <dbReference type="NCBI Taxonomy" id="1121369"/>
    <lineage>
        <taxon>Bacteria</taxon>
        <taxon>Bacillati</taxon>
        <taxon>Actinomycetota</taxon>
        <taxon>Actinomycetes</taxon>
        <taxon>Mycobacteriales</taxon>
        <taxon>Corynebacteriaceae</taxon>
        <taxon>Corynebacterium</taxon>
    </lineage>
</organism>
<sequence length="249" mass="27675">MEITAQQFREIGQQRELPQGPRIAFAALLALALAVTITQPAPLVGMLMLAVAFAGCIVVWWKFMRRSGERFNNYDPLKPDTEMQRTATDWKEEFRLVAVVAASFVLVNLGRIWPGWISGLIVGVIGFAVFFYLLGRKPSRPEKYTLPEELVAGRDASAVVATGNDALLAGMYALKMVTGGVQIQKHIAVDHLTEALRMNPAEVHEAIEAAKSRKDIASIKELRSRDTANEWLTLTPKTSHAFQKRMRGE</sequence>